<feature type="transmembrane region" description="Helical" evidence="6">
    <location>
        <begin position="146"/>
        <end position="167"/>
    </location>
</feature>
<evidence type="ECO:0000256" key="4">
    <source>
        <dbReference type="ARBA" id="ARBA00022989"/>
    </source>
</evidence>
<dbReference type="RefSeq" id="WP_282584802.1">
    <property type="nucleotide sequence ID" value="NZ_JAMOIM010000005.1"/>
</dbReference>
<dbReference type="Proteomes" id="UP001165667">
    <property type="component" value="Unassembled WGS sequence"/>
</dbReference>
<feature type="transmembrane region" description="Helical" evidence="6">
    <location>
        <begin position="82"/>
        <end position="107"/>
    </location>
</feature>
<feature type="transmembrane region" description="Helical" evidence="6">
    <location>
        <begin position="119"/>
        <end position="139"/>
    </location>
</feature>
<organism evidence="7 8">
    <name type="scientific">Lichenifustis flavocetrariae</name>
    <dbReference type="NCBI Taxonomy" id="2949735"/>
    <lineage>
        <taxon>Bacteria</taxon>
        <taxon>Pseudomonadati</taxon>
        <taxon>Pseudomonadota</taxon>
        <taxon>Alphaproteobacteria</taxon>
        <taxon>Hyphomicrobiales</taxon>
        <taxon>Lichenihabitantaceae</taxon>
        <taxon>Lichenifustis</taxon>
    </lineage>
</organism>
<evidence type="ECO:0000256" key="1">
    <source>
        <dbReference type="ARBA" id="ARBA00004651"/>
    </source>
</evidence>
<proteinExistence type="predicted"/>
<comment type="caution">
    <text evidence="7">The sequence shown here is derived from an EMBL/GenBank/DDBJ whole genome shotgun (WGS) entry which is preliminary data.</text>
</comment>
<evidence type="ECO:0000256" key="3">
    <source>
        <dbReference type="ARBA" id="ARBA00022692"/>
    </source>
</evidence>
<dbReference type="PANTHER" id="PTHR39087:SF2">
    <property type="entry name" value="UPF0104 MEMBRANE PROTEIN MJ1595"/>
    <property type="match status" value="1"/>
</dbReference>
<reference evidence="7" key="1">
    <citation type="submission" date="2022-05" db="EMBL/GenBank/DDBJ databases">
        <authorList>
            <person name="Pankratov T."/>
        </authorList>
    </citation>
    <scope>NUCLEOTIDE SEQUENCE</scope>
    <source>
        <strain evidence="7">BP6-180914</strain>
    </source>
</reference>
<keyword evidence="4 6" id="KW-1133">Transmembrane helix</keyword>
<comment type="subcellular location">
    <subcellularLocation>
        <location evidence="1">Cell membrane</location>
        <topology evidence="1">Multi-pass membrane protein</topology>
    </subcellularLocation>
</comment>
<feature type="transmembrane region" description="Helical" evidence="6">
    <location>
        <begin position="211"/>
        <end position="234"/>
    </location>
</feature>
<keyword evidence="8" id="KW-1185">Reference proteome</keyword>
<accession>A0AA41YWC5</accession>
<evidence type="ECO:0000256" key="5">
    <source>
        <dbReference type="ARBA" id="ARBA00023136"/>
    </source>
</evidence>
<dbReference type="NCBIfam" id="TIGR03476">
    <property type="entry name" value="HpnL"/>
    <property type="match status" value="1"/>
</dbReference>
<gene>
    <name evidence="7" type="ORF">M8523_10460</name>
</gene>
<feature type="transmembrane region" description="Helical" evidence="6">
    <location>
        <begin position="273"/>
        <end position="294"/>
    </location>
</feature>
<sequence>MPKSLALAALIGLVAAISLVGYFGAGSVWSAFEAVGWGALLVISVRAIETSGAGVAWAWLLPAESRPPLRIFILLRWLRESINCLLPVAQVGGDLIGARLLTFFGPAGGLAGASVIVDLFVQTLTQFFFTLFGVALLIAYTGDTALARWVLVGLAIMAPALLGFFAAQRLGGFKLVEKLFARLAQNPKWAALGGIRSLHESLQALYRRPGAVLAAILLHLVIWFVGVLEIDVALRFMGQPVTYSTALIIESLAQAVRGAAFVVPGAIGVQEGGFVALCAIFGIPAPTAIALSLVKRLPEVLLGIPGLLIWQGLEGRRLLRTPPVDAKQRESSTV</sequence>
<dbReference type="InterPro" id="IPR022791">
    <property type="entry name" value="L-PG_synthase/AglD"/>
</dbReference>
<keyword evidence="3 6" id="KW-0812">Transmembrane</keyword>
<dbReference type="PANTHER" id="PTHR39087">
    <property type="entry name" value="UPF0104 MEMBRANE PROTEIN MJ1595"/>
    <property type="match status" value="1"/>
</dbReference>
<name>A0AA41YWC5_9HYPH</name>
<dbReference type="AlphaFoldDB" id="A0AA41YWC5"/>
<protein>
    <submittedName>
        <fullName evidence="7">Lysylphosphatidylglycerol synthase domain-containing protein</fullName>
    </submittedName>
</protein>
<dbReference type="EMBL" id="JAMOIM010000005">
    <property type="protein sequence ID" value="MCW6508441.1"/>
    <property type="molecule type" value="Genomic_DNA"/>
</dbReference>
<evidence type="ECO:0000313" key="7">
    <source>
        <dbReference type="EMBL" id="MCW6508441.1"/>
    </source>
</evidence>
<evidence type="ECO:0000256" key="6">
    <source>
        <dbReference type="SAM" id="Phobius"/>
    </source>
</evidence>
<keyword evidence="5 6" id="KW-0472">Membrane</keyword>
<keyword evidence="2" id="KW-1003">Cell membrane</keyword>
<evidence type="ECO:0000256" key="2">
    <source>
        <dbReference type="ARBA" id="ARBA00022475"/>
    </source>
</evidence>
<dbReference type="GO" id="GO:0005886">
    <property type="term" value="C:plasma membrane"/>
    <property type="evidence" value="ECO:0007669"/>
    <property type="project" value="UniProtKB-SubCell"/>
</dbReference>
<dbReference type="Pfam" id="PF03706">
    <property type="entry name" value="LPG_synthase_TM"/>
    <property type="match status" value="1"/>
</dbReference>
<evidence type="ECO:0000313" key="8">
    <source>
        <dbReference type="Proteomes" id="UP001165667"/>
    </source>
</evidence>